<comment type="caution">
    <text evidence="1">The sequence shown here is derived from an EMBL/GenBank/DDBJ whole genome shotgun (WGS) entry which is preliminary data.</text>
</comment>
<dbReference type="EMBL" id="JARJCM010000097">
    <property type="protein sequence ID" value="KAJ7029856.1"/>
    <property type="molecule type" value="Genomic_DNA"/>
</dbReference>
<keyword evidence="2" id="KW-1185">Reference proteome</keyword>
<proteinExistence type="predicted"/>
<gene>
    <name evidence="1" type="ORF">C8F04DRAFT_1368737</name>
</gene>
<evidence type="ECO:0000313" key="1">
    <source>
        <dbReference type="EMBL" id="KAJ7029856.1"/>
    </source>
</evidence>
<reference evidence="1" key="1">
    <citation type="submission" date="2023-03" db="EMBL/GenBank/DDBJ databases">
        <title>Massive genome expansion in bonnet fungi (Mycena s.s.) driven by repeated elements and novel gene families across ecological guilds.</title>
        <authorList>
            <consortium name="Lawrence Berkeley National Laboratory"/>
            <person name="Harder C.B."/>
            <person name="Miyauchi S."/>
            <person name="Viragh M."/>
            <person name="Kuo A."/>
            <person name="Thoen E."/>
            <person name="Andreopoulos B."/>
            <person name="Lu D."/>
            <person name="Skrede I."/>
            <person name="Drula E."/>
            <person name="Henrissat B."/>
            <person name="Morin E."/>
            <person name="Kohler A."/>
            <person name="Barry K."/>
            <person name="LaButti K."/>
            <person name="Morin E."/>
            <person name="Salamov A."/>
            <person name="Lipzen A."/>
            <person name="Mereny Z."/>
            <person name="Hegedus B."/>
            <person name="Baldrian P."/>
            <person name="Stursova M."/>
            <person name="Weitz H."/>
            <person name="Taylor A."/>
            <person name="Grigoriev I.V."/>
            <person name="Nagy L.G."/>
            <person name="Martin F."/>
            <person name="Kauserud H."/>
        </authorList>
    </citation>
    <scope>NUCLEOTIDE SEQUENCE</scope>
    <source>
        <strain evidence="1">CBHHK200</strain>
    </source>
</reference>
<organism evidence="1 2">
    <name type="scientific">Mycena alexandri</name>
    <dbReference type="NCBI Taxonomy" id="1745969"/>
    <lineage>
        <taxon>Eukaryota</taxon>
        <taxon>Fungi</taxon>
        <taxon>Dikarya</taxon>
        <taxon>Basidiomycota</taxon>
        <taxon>Agaricomycotina</taxon>
        <taxon>Agaricomycetes</taxon>
        <taxon>Agaricomycetidae</taxon>
        <taxon>Agaricales</taxon>
        <taxon>Marasmiineae</taxon>
        <taxon>Mycenaceae</taxon>
        <taxon>Mycena</taxon>
    </lineage>
</organism>
<dbReference type="Proteomes" id="UP001218188">
    <property type="component" value="Unassembled WGS sequence"/>
</dbReference>
<name>A0AAD6X038_9AGAR</name>
<sequence length="216" mass="23637">MSLFVEGILASSVAFSRVPRTSVSAAFHSRLPPSGRLGLLFTTGAGPYGSFSTVLNCEVVVGAHLDVVLGLDWTAMIRETLVRDGHRLDDTFSAWDFFTFGKTPKSLLHLTQSHITRIVGNNVVPASALPTAYYIPLTSYFTLHLPFTLQSEPAFSFLGPPGFPVYHPGGQFFTLAPLTSLCLPLWHLSSHFILHIIILFLVETLSRPLGHLPGTY</sequence>
<dbReference type="AlphaFoldDB" id="A0AAD6X038"/>
<evidence type="ECO:0000313" key="2">
    <source>
        <dbReference type="Proteomes" id="UP001218188"/>
    </source>
</evidence>
<accession>A0AAD6X038</accession>
<protein>
    <submittedName>
        <fullName evidence="1">Uncharacterized protein</fullName>
    </submittedName>
</protein>